<evidence type="ECO:0000256" key="1">
    <source>
        <dbReference type="ARBA" id="ARBA00004127"/>
    </source>
</evidence>
<comment type="subcellular location">
    <subcellularLocation>
        <location evidence="1">Endomembrane system</location>
        <topology evidence="1">Multi-pass membrane protein</topology>
    </subcellularLocation>
</comment>
<comment type="caution">
    <text evidence="8">The sequence shown here is derived from an EMBL/GenBank/DDBJ whole genome shotgun (WGS) entry which is preliminary data.</text>
</comment>
<evidence type="ECO:0000256" key="5">
    <source>
        <dbReference type="SAM" id="MobiDB-lite"/>
    </source>
</evidence>
<accession>A0A5C5G435</accession>
<proteinExistence type="predicted"/>
<dbReference type="InterPro" id="IPR050911">
    <property type="entry name" value="DRAM/TMEM150_Autophagy_Mod"/>
</dbReference>
<sequence length="438" mass="47668">MTSHTERLRGIRPPACFCLQRQEKASHSGGHLPPRSVRTPPSSALVPPLLVSLVLFPPPAAHVGAAMLSLERDSQYGRVDGGDGLDSETDDSTFGFRRAFDAEPPAVRLLTKVFIRAMPILATLSWFGTLLTLLGLWTFQDHRVRYLPSSGALSSIASISAEHRTAFLVGSISTAIFYTMTLLTERVLRTLRVLTEAREERALWVAVGCADVLFGVGASASLILLAIFDALEFPHEHNLLLLSFFLCVLISGVLQTTEVEHLWHEHPDRHDLRAGGLLKSVFLGFAAVSGLAYALLETLCGGDATAVPYERCYRLTTGAATCQWLCAFALAFYLATLVLDLWPVGRHAPRAHPAAWADRTGVRGLWVAHPLRRGKGGRKEVEVPQGWGVSRSHEEGVRVLPPAVGAGSEERAELLVELGKAGRTKGATGRTAKRGRRR</sequence>
<name>A0A5C5G435_9BASI</name>
<evidence type="ECO:0000259" key="7">
    <source>
        <dbReference type="Pfam" id="PF10277"/>
    </source>
</evidence>
<protein>
    <submittedName>
        <fullName evidence="8">Frag1/DRAM/Sfk1 family-domain-containing protein</fullName>
    </submittedName>
</protein>
<dbReference type="InterPro" id="IPR019402">
    <property type="entry name" value="CWH43_N"/>
</dbReference>
<feature type="transmembrane region" description="Helical" evidence="6">
    <location>
        <begin position="203"/>
        <end position="227"/>
    </location>
</feature>
<evidence type="ECO:0000313" key="8">
    <source>
        <dbReference type="EMBL" id="TNY23858.1"/>
    </source>
</evidence>
<feature type="compositionally biased region" description="Low complexity" evidence="5">
    <location>
        <begin position="419"/>
        <end position="430"/>
    </location>
</feature>
<evidence type="ECO:0000313" key="9">
    <source>
        <dbReference type="Proteomes" id="UP000311382"/>
    </source>
</evidence>
<dbReference type="GO" id="GO:0012505">
    <property type="term" value="C:endomembrane system"/>
    <property type="evidence" value="ECO:0007669"/>
    <property type="project" value="UniProtKB-SubCell"/>
</dbReference>
<keyword evidence="3 6" id="KW-1133">Transmembrane helix</keyword>
<dbReference type="Proteomes" id="UP000311382">
    <property type="component" value="Unassembled WGS sequence"/>
</dbReference>
<feature type="transmembrane region" description="Helical" evidence="6">
    <location>
        <begin position="165"/>
        <end position="183"/>
    </location>
</feature>
<evidence type="ECO:0000256" key="6">
    <source>
        <dbReference type="SAM" id="Phobius"/>
    </source>
</evidence>
<feature type="transmembrane region" description="Helical" evidence="6">
    <location>
        <begin position="239"/>
        <end position="256"/>
    </location>
</feature>
<organism evidence="8 9">
    <name type="scientific">Rhodotorula diobovata</name>
    <dbReference type="NCBI Taxonomy" id="5288"/>
    <lineage>
        <taxon>Eukaryota</taxon>
        <taxon>Fungi</taxon>
        <taxon>Dikarya</taxon>
        <taxon>Basidiomycota</taxon>
        <taxon>Pucciniomycotina</taxon>
        <taxon>Microbotryomycetes</taxon>
        <taxon>Sporidiobolales</taxon>
        <taxon>Sporidiobolaceae</taxon>
        <taxon>Rhodotorula</taxon>
    </lineage>
</organism>
<dbReference type="Pfam" id="PF10277">
    <property type="entry name" value="Frag1"/>
    <property type="match status" value="1"/>
</dbReference>
<evidence type="ECO:0000256" key="3">
    <source>
        <dbReference type="ARBA" id="ARBA00022989"/>
    </source>
</evidence>
<feature type="transmembrane region" description="Helical" evidence="6">
    <location>
        <begin position="277"/>
        <end position="296"/>
    </location>
</feature>
<dbReference type="EMBL" id="SOZI01000007">
    <property type="protein sequence ID" value="TNY23858.1"/>
    <property type="molecule type" value="Genomic_DNA"/>
</dbReference>
<keyword evidence="9" id="KW-1185">Reference proteome</keyword>
<feature type="transmembrane region" description="Helical" evidence="6">
    <location>
        <begin position="118"/>
        <end position="139"/>
    </location>
</feature>
<dbReference type="PANTHER" id="PTHR21324">
    <property type="entry name" value="FASTING-INDUCIBLE INTEGRAL MEMBRANE PROTEIN TM6P1-RELATED"/>
    <property type="match status" value="1"/>
</dbReference>
<feature type="region of interest" description="Disordered" evidence="5">
    <location>
        <begin position="417"/>
        <end position="438"/>
    </location>
</feature>
<dbReference type="GO" id="GO:0005886">
    <property type="term" value="C:plasma membrane"/>
    <property type="evidence" value="ECO:0007669"/>
    <property type="project" value="TreeGrafter"/>
</dbReference>
<dbReference type="AlphaFoldDB" id="A0A5C5G435"/>
<dbReference type="PANTHER" id="PTHR21324:SF2">
    <property type="entry name" value="EG:22E5.9 PROTEIN"/>
    <property type="match status" value="1"/>
</dbReference>
<gene>
    <name evidence="8" type="ORF">DMC30DRAFT_388519</name>
</gene>
<evidence type="ECO:0000256" key="4">
    <source>
        <dbReference type="ARBA" id="ARBA00023136"/>
    </source>
</evidence>
<reference evidence="8 9" key="1">
    <citation type="submission" date="2019-03" db="EMBL/GenBank/DDBJ databases">
        <title>Rhodosporidium diobovatum UCD-FST 08-225 genome sequencing, assembly, and annotation.</title>
        <authorList>
            <person name="Fakankun I.U."/>
            <person name="Fristensky B."/>
            <person name="Levin D.B."/>
        </authorList>
    </citation>
    <scope>NUCLEOTIDE SEQUENCE [LARGE SCALE GENOMIC DNA]</scope>
    <source>
        <strain evidence="8 9">UCD-FST 08-225</strain>
    </source>
</reference>
<feature type="transmembrane region" description="Helical" evidence="6">
    <location>
        <begin position="316"/>
        <end position="342"/>
    </location>
</feature>
<keyword evidence="2 6" id="KW-0812">Transmembrane</keyword>
<keyword evidence="4 6" id="KW-0472">Membrane</keyword>
<evidence type="ECO:0000256" key="2">
    <source>
        <dbReference type="ARBA" id="ARBA00022692"/>
    </source>
</evidence>
<dbReference type="OrthoDB" id="10032492at2759"/>
<feature type="domain" description="CWH43-like N-terminal" evidence="7">
    <location>
        <begin position="118"/>
        <end position="343"/>
    </location>
</feature>